<proteinExistence type="predicted"/>
<feature type="region of interest" description="Disordered" evidence="4">
    <location>
        <begin position="515"/>
        <end position="546"/>
    </location>
</feature>
<evidence type="ECO:0000256" key="1">
    <source>
        <dbReference type="ARBA" id="ARBA00022723"/>
    </source>
</evidence>
<dbReference type="SMART" id="SM00132">
    <property type="entry name" value="LIM"/>
    <property type="match status" value="2"/>
</dbReference>
<dbReference type="STRING" id="45286.A0A0X8HSI2"/>
<feature type="compositionally biased region" description="Basic and acidic residues" evidence="4">
    <location>
        <begin position="46"/>
        <end position="59"/>
    </location>
</feature>
<dbReference type="AlphaFoldDB" id="A0A0X8HSI2"/>
<dbReference type="PANTHER" id="PTHR24211">
    <property type="entry name" value="LIM DOMAIN-CONTAINING PROTEIN"/>
    <property type="match status" value="1"/>
</dbReference>
<keyword evidence="7" id="KW-1185">Reference proteome</keyword>
<evidence type="ECO:0000313" key="6">
    <source>
        <dbReference type="EMBL" id="AMD21041.1"/>
    </source>
</evidence>
<evidence type="ECO:0000256" key="3">
    <source>
        <dbReference type="PROSITE-ProRule" id="PRU00125"/>
    </source>
</evidence>
<dbReference type="SUPFAM" id="SSF57716">
    <property type="entry name" value="Glucocorticoid receptor-like (DNA-binding domain)"/>
    <property type="match status" value="1"/>
</dbReference>
<feature type="compositionally biased region" description="Polar residues" evidence="4">
    <location>
        <begin position="515"/>
        <end position="531"/>
    </location>
</feature>
<dbReference type="InterPro" id="IPR001781">
    <property type="entry name" value="Znf_LIM"/>
</dbReference>
<dbReference type="CDD" id="cd09397">
    <property type="entry name" value="LIM1_UF1"/>
    <property type="match status" value="1"/>
</dbReference>
<evidence type="ECO:0000259" key="5">
    <source>
        <dbReference type="PROSITE" id="PS50023"/>
    </source>
</evidence>
<feature type="compositionally biased region" description="Polar residues" evidence="4">
    <location>
        <begin position="451"/>
        <end position="485"/>
    </location>
</feature>
<feature type="region of interest" description="Disordered" evidence="4">
    <location>
        <begin position="446"/>
        <end position="485"/>
    </location>
</feature>
<dbReference type="GeneID" id="28724317"/>
<dbReference type="PANTHER" id="PTHR24211:SF22">
    <property type="entry name" value="TESTIN"/>
    <property type="match status" value="1"/>
</dbReference>
<dbReference type="GO" id="GO:0030695">
    <property type="term" value="F:GTPase regulator activity"/>
    <property type="evidence" value="ECO:0007669"/>
    <property type="project" value="UniProtKB-ARBA"/>
</dbReference>
<gene>
    <name evidence="6" type="ORF">AW171_hschr52974</name>
</gene>
<accession>A0A0X8HSI2</accession>
<dbReference type="InterPro" id="IPR047120">
    <property type="entry name" value="Pk/Esn/Tes"/>
</dbReference>
<organism evidence="6 7">
    <name type="scientific">Eremothecium sinecaudum</name>
    <dbReference type="NCBI Taxonomy" id="45286"/>
    <lineage>
        <taxon>Eukaryota</taxon>
        <taxon>Fungi</taxon>
        <taxon>Dikarya</taxon>
        <taxon>Ascomycota</taxon>
        <taxon>Saccharomycotina</taxon>
        <taxon>Saccharomycetes</taxon>
        <taxon>Saccharomycetales</taxon>
        <taxon>Saccharomycetaceae</taxon>
        <taxon>Eremothecium</taxon>
    </lineage>
</organism>
<dbReference type="CDD" id="cd08368">
    <property type="entry name" value="LIM"/>
    <property type="match status" value="1"/>
</dbReference>
<protein>
    <submittedName>
        <fullName evidence="6">HEL240Cp</fullName>
    </submittedName>
</protein>
<feature type="region of interest" description="Disordered" evidence="4">
    <location>
        <begin position="112"/>
        <end position="200"/>
    </location>
</feature>
<dbReference type="Pfam" id="PF00412">
    <property type="entry name" value="LIM"/>
    <property type="match status" value="2"/>
</dbReference>
<evidence type="ECO:0000313" key="7">
    <source>
        <dbReference type="Proteomes" id="UP000243052"/>
    </source>
</evidence>
<dbReference type="OrthoDB" id="1112565at2759"/>
<feature type="region of interest" description="Disordered" evidence="4">
    <location>
        <begin position="46"/>
        <end position="89"/>
    </location>
</feature>
<sequence length="705" mass="77850">MDKVMSNLNIKSTAFSTSPFPNLKPNVRYKTVMERAGFDVAYGKDVRSRQRSPEIDNRRGAGRHQPYMSNSRNAPSDSATTVTSLPLPGENRIVRPTISLTDTDRKTREPIGLGISASLPSLNPDERVTQTRVPSVITGRRDAAANDPSPLPKRSLHSSPNPDKESIFDFESGNAGTMPAATTGFLRPNPPPISNNQDTVGNANGAPYISLDPLEKSFFMITHPTPIKNEEQTVSGSESFLSKYDGVGYTPQASPSANFLQNPTSTHHSPVAAADKRKDYVAPVQSTVQENSDLLQPAAKLNDIDIKPDPLLERGLQFSESLEDFERENLPLGGAENTTNVDKLLAQLNDILLEPDNIEPDVGKYEQLQLPENPPFKLNKKSSAYLSHIPDAAVNIRQVLNVDYNENDHIRSPSGRLLSPVDQTPVMLTFKNRPTDDTWNEHDIYHDSLRNSRNGTNSVSSPSTENLTSSPTLQNSRSSSTLGGKVNPVSSISIPCASTGTLISQSYEATKRNPSIPISQQPLLSDSSQTPPLHLPNKPTKYPPGKGPCRSCNGEIKGKSIYSKRVGELSGQWHRECFRCTVCQVAFSRTVPCYILDDNTFCRHHFHEANNSICVVCNDYIEGECLENDNNETFHINCLSCYICKTLIQEDYYVYNNKFSLCTNHDMELLVRTGIDGIGSINNGHGDQIYNTLSKRKTRLINFGD</sequence>
<name>A0A0X8HSI2_9SACH</name>
<reference evidence="6 7" key="1">
    <citation type="submission" date="2016-01" db="EMBL/GenBank/DDBJ databases">
        <title>Genome sequence of the yeast Holleya sinecauda.</title>
        <authorList>
            <person name="Dietrich F.S."/>
        </authorList>
    </citation>
    <scope>NUCLEOTIDE SEQUENCE [LARGE SCALE GENOMIC DNA]</scope>
    <source>
        <strain evidence="6 7">ATCC 58844</strain>
    </source>
</reference>
<dbReference type="Gene3D" id="2.10.110.10">
    <property type="entry name" value="Cysteine Rich Protein"/>
    <property type="match status" value="2"/>
</dbReference>
<evidence type="ECO:0000256" key="2">
    <source>
        <dbReference type="ARBA" id="ARBA00022833"/>
    </source>
</evidence>
<dbReference type="EMBL" id="CP014245">
    <property type="protein sequence ID" value="AMD21041.1"/>
    <property type="molecule type" value="Genomic_DNA"/>
</dbReference>
<feature type="compositionally biased region" description="Polar residues" evidence="4">
    <location>
        <begin position="67"/>
        <end position="84"/>
    </location>
</feature>
<evidence type="ECO:0000256" key="4">
    <source>
        <dbReference type="SAM" id="MobiDB-lite"/>
    </source>
</evidence>
<dbReference type="PROSITE" id="PS00478">
    <property type="entry name" value="LIM_DOMAIN_1"/>
    <property type="match status" value="2"/>
</dbReference>
<keyword evidence="1 3" id="KW-0479">Metal-binding</keyword>
<dbReference type="RefSeq" id="XP_017988037.1">
    <property type="nucleotide sequence ID" value="XM_018132682.1"/>
</dbReference>
<keyword evidence="2 3" id="KW-0862">Zinc</keyword>
<feature type="domain" description="LIM zinc-binding" evidence="5">
    <location>
        <begin position="547"/>
        <end position="612"/>
    </location>
</feature>
<keyword evidence="3" id="KW-0440">LIM domain</keyword>
<dbReference type="GO" id="GO:0046872">
    <property type="term" value="F:metal ion binding"/>
    <property type="evidence" value="ECO:0007669"/>
    <property type="project" value="UniProtKB-KW"/>
</dbReference>
<dbReference type="PROSITE" id="PS50023">
    <property type="entry name" value="LIM_DOMAIN_2"/>
    <property type="match status" value="1"/>
</dbReference>
<dbReference type="Proteomes" id="UP000243052">
    <property type="component" value="Chromosome v"/>
</dbReference>